<proteinExistence type="predicted"/>
<accession>A0ABQ5FG27</accession>
<protein>
    <submittedName>
        <fullName evidence="1">Uncharacterized protein</fullName>
    </submittedName>
</protein>
<reference evidence="1" key="1">
    <citation type="journal article" date="2022" name="Int. J. Mol. Sci.">
        <title>Draft Genome of Tanacetum Coccineum: Genomic Comparison of Closely Related Tanacetum-Family Plants.</title>
        <authorList>
            <person name="Yamashiro T."/>
            <person name="Shiraishi A."/>
            <person name="Nakayama K."/>
            <person name="Satake H."/>
        </authorList>
    </citation>
    <scope>NUCLEOTIDE SEQUENCE</scope>
</reference>
<evidence type="ECO:0000313" key="1">
    <source>
        <dbReference type="EMBL" id="GJT62305.1"/>
    </source>
</evidence>
<reference evidence="1" key="2">
    <citation type="submission" date="2022-01" db="EMBL/GenBank/DDBJ databases">
        <authorList>
            <person name="Yamashiro T."/>
            <person name="Shiraishi A."/>
            <person name="Satake H."/>
            <person name="Nakayama K."/>
        </authorList>
    </citation>
    <scope>NUCLEOTIDE SEQUENCE</scope>
</reference>
<dbReference type="EMBL" id="BQNB010017365">
    <property type="protein sequence ID" value="GJT62305.1"/>
    <property type="molecule type" value="Genomic_DNA"/>
</dbReference>
<keyword evidence="2" id="KW-1185">Reference proteome</keyword>
<gene>
    <name evidence="1" type="ORF">Tco_1005838</name>
</gene>
<organism evidence="1 2">
    <name type="scientific">Tanacetum coccineum</name>
    <dbReference type="NCBI Taxonomy" id="301880"/>
    <lineage>
        <taxon>Eukaryota</taxon>
        <taxon>Viridiplantae</taxon>
        <taxon>Streptophyta</taxon>
        <taxon>Embryophyta</taxon>
        <taxon>Tracheophyta</taxon>
        <taxon>Spermatophyta</taxon>
        <taxon>Magnoliopsida</taxon>
        <taxon>eudicotyledons</taxon>
        <taxon>Gunneridae</taxon>
        <taxon>Pentapetalae</taxon>
        <taxon>asterids</taxon>
        <taxon>campanulids</taxon>
        <taxon>Asterales</taxon>
        <taxon>Asteraceae</taxon>
        <taxon>Asteroideae</taxon>
        <taxon>Anthemideae</taxon>
        <taxon>Anthemidinae</taxon>
        <taxon>Tanacetum</taxon>
    </lineage>
</organism>
<dbReference type="Proteomes" id="UP001151760">
    <property type="component" value="Unassembled WGS sequence"/>
</dbReference>
<sequence length="87" mass="9711">MCRFSSTNLVLVLNTLNALLLIEYPTKNPSSDFPSNLPSSIVTSDCFNLMVCLVFYTSYEVLKDLRSLILSGQKENLTESTKVISDN</sequence>
<name>A0ABQ5FG27_9ASTR</name>
<evidence type="ECO:0000313" key="2">
    <source>
        <dbReference type="Proteomes" id="UP001151760"/>
    </source>
</evidence>
<comment type="caution">
    <text evidence="1">The sequence shown here is derived from an EMBL/GenBank/DDBJ whole genome shotgun (WGS) entry which is preliminary data.</text>
</comment>